<evidence type="ECO:0000256" key="1">
    <source>
        <dbReference type="SAM" id="SignalP"/>
    </source>
</evidence>
<feature type="chain" id="PRO_5046307952" evidence="1">
    <location>
        <begin position="22"/>
        <end position="183"/>
    </location>
</feature>
<comment type="caution">
    <text evidence="2">The sequence shown here is derived from an EMBL/GenBank/DDBJ whole genome shotgun (WGS) entry which is preliminary data.</text>
</comment>
<protein>
    <submittedName>
        <fullName evidence="2">Uncharacterized protein</fullName>
    </submittedName>
</protein>
<dbReference type="Proteomes" id="UP000727907">
    <property type="component" value="Unassembled WGS sequence"/>
</dbReference>
<keyword evidence="1" id="KW-0732">Signal</keyword>
<keyword evidence="3" id="KW-1185">Reference proteome</keyword>
<gene>
    <name evidence="2" type="ORF">KQ910_17765</name>
</gene>
<sequence length="183" mass="19866">MLKRRGALVAAALLAARPALAQPTTWNDWLGTYAGAARFHRSIPLEDIYPPPQAPRENYDDGTPFALHFALRAAGGSLAVWLRIDGGPMQTDESGETMVFGPVTDGVAMLSSADARALPRTASLTVRPNQLGTEALFTHADGSFWRRHFTATFTPAGADVILWVFDATGTRARTWRGSTLRRT</sequence>
<proteinExistence type="predicted"/>
<dbReference type="RefSeq" id="WP_216963160.1">
    <property type="nucleotide sequence ID" value="NZ_JAHOPB010000001.1"/>
</dbReference>
<organism evidence="2 3">
    <name type="scientific">Reyranella humidisoli</name>
    <dbReference type="NCBI Taxonomy" id="2849149"/>
    <lineage>
        <taxon>Bacteria</taxon>
        <taxon>Pseudomonadati</taxon>
        <taxon>Pseudomonadota</taxon>
        <taxon>Alphaproteobacteria</taxon>
        <taxon>Hyphomicrobiales</taxon>
        <taxon>Reyranellaceae</taxon>
        <taxon>Reyranella</taxon>
    </lineage>
</organism>
<accession>A0ABS6IM16</accession>
<evidence type="ECO:0000313" key="3">
    <source>
        <dbReference type="Proteomes" id="UP000727907"/>
    </source>
</evidence>
<evidence type="ECO:0000313" key="2">
    <source>
        <dbReference type="EMBL" id="MBU8875626.1"/>
    </source>
</evidence>
<name>A0ABS6IM16_9HYPH</name>
<feature type="signal peptide" evidence="1">
    <location>
        <begin position="1"/>
        <end position="21"/>
    </location>
</feature>
<dbReference type="EMBL" id="JAHOPB010000001">
    <property type="protein sequence ID" value="MBU8875626.1"/>
    <property type="molecule type" value="Genomic_DNA"/>
</dbReference>
<reference evidence="2 3" key="1">
    <citation type="submission" date="2021-06" db="EMBL/GenBank/DDBJ databases">
        <authorList>
            <person name="Lee D.H."/>
        </authorList>
    </citation>
    <scope>NUCLEOTIDE SEQUENCE [LARGE SCALE GENOMIC DNA]</scope>
    <source>
        <strain evidence="2 3">MMS21-HV4-11</strain>
    </source>
</reference>